<dbReference type="AlphaFoldDB" id="A0A0F9IIK4"/>
<proteinExistence type="predicted"/>
<sequence>MLDSISDTYDSYIDELSAGRSDFPSWASSPAEEMGQREAAEGVRAKPSPEPHYEPFGVNWIIPPEPISYFEKAFLVWSHVANIISKGVAYIQRAFDERFPI</sequence>
<reference evidence="2" key="1">
    <citation type="journal article" date="2015" name="Nature">
        <title>Complex archaea that bridge the gap between prokaryotes and eukaryotes.</title>
        <authorList>
            <person name="Spang A."/>
            <person name="Saw J.H."/>
            <person name="Jorgensen S.L."/>
            <person name="Zaremba-Niedzwiedzka K."/>
            <person name="Martijn J."/>
            <person name="Lind A.E."/>
            <person name="van Eijk R."/>
            <person name="Schleper C."/>
            <person name="Guy L."/>
            <person name="Ettema T.J."/>
        </authorList>
    </citation>
    <scope>NUCLEOTIDE SEQUENCE</scope>
</reference>
<feature type="compositionally biased region" description="Basic and acidic residues" evidence="1">
    <location>
        <begin position="34"/>
        <end position="50"/>
    </location>
</feature>
<name>A0A0F9IIK4_9ZZZZ</name>
<feature type="region of interest" description="Disordered" evidence="1">
    <location>
        <begin position="19"/>
        <end position="50"/>
    </location>
</feature>
<evidence type="ECO:0000313" key="2">
    <source>
        <dbReference type="EMBL" id="KKM19574.1"/>
    </source>
</evidence>
<comment type="caution">
    <text evidence="2">The sequence shown here is derived from an EMBL/GenBank/DDBJ whole genome shotgun (WGS) entry which is preliminary data.</text>
</comment>
<evidence type="ECO:0000256" key="1">
    <source>
        <dbReference type="SAM" id="MobiDB-lite"/>
    </source>
</evidence>
<organism evidence="2">
    <name type="scientific">marine sediment metagenome</name>
    <dbReference type="NCBI Taxonomy" id="412755"/>
    <lineage>
        <taxon>unclassified sequences</taxon>
        <taxon>metagenomes</taxon>
        <taxon>ecological metagenomes</taxon>
    </lineage>
</organism>
<dbReference type="EMBL" id="LAZR01013955">
    <property type="protein sequence ID" value="KKM19574.1"/>
    <property type="molecule type" value="Genomic_DNA"/>
</dbReference>
<gene>
    <name evidence="2" type="ORF">LCGC14_1654270</name>
</gene>
<accession>A0A0F9IIK4</accession>
<protein>
    <submittedName>
        <fullName evidence="2">Uncharacterized protein</fullName>
    </submittedName>
</protein>